<protein>
    <recommendedName>
        <fullName evidence="3">histidine kinase</fullName>
        <ecNumber evidence="3">2.7.13.3</ecNumber>
    </recommendedName>
</protein>
<sequence>MGIKLKKNKNNKGKIGKKIFLSYIIVILITFVIIGISFSKISESYILDSTKKEISLKVDKITKVVKPLLIKYDKDPSFKISREDYNQTRLRVGGFGIDSQIYIYNVNKDNIFKLGNVPDNKIRKLVTKTSGRSGDIVYEARKVTNNEKIIGYVIVIAKIEDVKAINKSARRILIIALGISSIFSILLSVFMQNKIGKPISKLKNIISKYKISNKIDQTINTGDEIEDLYNAFIELTNKINSFSQNQKSFFQNASHELKTPLMSIQGYAEAIKDGVVKDKEKEESLDIIISESQRLKKIVEEMIMMTKLDDVSEIFTYKKEDIYDILADSLNSVQPVLDKNDIVVNFNCEKGSSGEFDRDKLTRAFINIIGNCARYARTKIDINVNISGEFCYIDILDDGLGFKIGEEKNVFDRFYKGEKGGSGIGLALTKVIIERHNGEIKAINNINYGALFKIILSLKNNI</sequence>
<feature type="domain" description="Histidine kinase" evidence="15">
    <location>
        <begin position="252"/>
        <end position="460"/>
    </location>
</feature>
<evidence type="ECO:0000256" key="8">
    <source>
        <dbReference type="ARBA" id="ARBA00022741"/>
    </source>
</evidence>
<evidence type="ECO:0000256" key="10">
    <source>
        <dbReference type="ARBA" id="ARBA00022840"/>
    </source>
</evidence>
<dbReference type="SUPFAM" id="SSF47384">
    <property type="entry name" value="Homodimeric domain of signal transducing histidine kinase"/>
    <property type="match status" value="1"/>
</dbReference>
<evidence type="ECO:0000256" key="6">
    <source>
        <dbReference type="ARBA" id="ARBA00022679"/>
    </source>
</evidence>
<dbReference type="RefSeq" id="WP_338535393.1">
    <property type="nucleotide sequence ID" value="NZ_AP028654.1"/>
</dbReference>
<evidence type="ECO:0000256" key="7">
    <source>
        <dbReference type="ARBA" id="ARBA00022692"/>
    </source>
</evidence>
<dbReference type="GO" id="GO:0000155">
    <property type="term" value="F:phosphorelay sensor kinase activity"/>
    <property type="evidence" value="ECO:0007669"/>
    <property type="project" value="InterPro"/>
</dbReference>
<feature type="transmembrane region" description="Helical" evidence="14">
    <location>
        <begin position="172"/>
        <end position="191"/>
    </location>
</feature>
<keyword evidence="4" id="KW-1003">Cell membrane</keyword>
<evidence type="ECO:0000256" key="4">
    <source>
        <dbReference type="ARBA" id="ARBA00022475"/>
    </source>
</evidence>
<dbReference type="Pfam" id="PF00512">
    <property type="entry name" value="HisKA"/>
    <property type="match status" value="1"/>
</dbReference>
<keyword evidence="17" id="KW-1185">Reference proteome</keyword>
<dbReference type="PANTHER" id="PTHR45528">
    <property type="entry name" value="SENSOR HISTIDINE KINASE CPXA"/>
    <property type="match status" value="1"/>
</dbReference>
<name>A0AAU9EJM0_9FIRM</name>
<keyword evidence="9 16" id="KW-0418">Kinase</keyword>
<dbReference type="InterPro" id="IPR050398">
    <property type="entry name" value="HssS/ArlS-like"/>
</dbReference>
<keyword evidence="7 14" id="KW-0812">Transmembrane</keyword>
<dbReference type="Gene3D" id="3.30.565.10">
    <property type="entry name" value="Histidine kinase-like ATPase, C-terminal domain"/>
    <property type="match status" value="1"/>
</dbReference>
<evidence type="ECO:0000256" key="12">
    <source>
        <dbReference type="ARBA" id="ARBA00023012"/>
    </source>
</evidence>
<dbReference type="Gene3D" id="1.10.287.130">
    <property type="match status" value="1"/>
</dbReference>
<dbReference type="Gene3D" id="6.10.340.10">
    <property type="match status" value="1"/>
</dbReference>
<dbReference type="SUPFAM" id="SSF55874">
    <property type="entry name" value="ATPase domain of HSP90 chaperone/DNA topoisomerase II/histidine kinase"/>
    <property type="match status" value="1"/>
</dbReference>
<dbReference type="InterPro" id="IPR036097">
    <property type="entry name" value="HisK_dim/P_sf"/>
</dbReference>
<organism evidence="16 17">
    <name type="scientific">Helicovermis profundi</name>
    <dbReference type="NCBI Taxonomy" id="3065157"/>
    <lineage>
        <taxon>Bacteria</taxon>
        <taxon>Bacillati</taxon>
        <taxon>Bacillota</taxon>
        <taxon>Clostridia</taxon>
        <taxon>Helicovermis</taxon>
    </lineage>
</organism>
<comment type="subcellular location">
    <subcellularLocation>
        <location evidence="2">Cell membrane</location>
        <topology evidence="2">Multi-pass membrane protein</topology>
    </subcellularLocation>
</comment>
<dbReference type="FunFam" id="1.10.287.130:FF:000001">
    <property type="entry name" value="Two-component sensor histidine kinase"/>
    <property type="match status" value="1"/>
</dbReference>
<accession>A0AAU9EJM0</accession>
<dbReference type="PANTHER" id="PTHR45528:SF1">
    <property type="entry name" value="SENSOR HISTIDINE KINASE CPXA"/>
    <property type="match status" value="1"/>
</dbReference>
<proteinExistence type="predicted"/>
<dbReference type="PROSITE" id="PS50109">
    <property type="entry name" value="HIS_KIN"/>
    <property type="match status" value="1"/>
</dbReference>
<dbReference type="InterPro" id="IPR004358">
    <property type="entry name" value="Sig_transdc_His_kin-like_C"/>
</dbReference>
<keyword evidence="11 14" id="KW-1133">Transmembrane helix</keyword>
<evidence type="ECO:0000313" key="17">
    <source>
        <dbReference type="Proteomes" id="UP001321786"/>
    </source>
</evidence>
<dbReference type="InterPro" id="IPR036890">
    <property type="entry name" value="HATPase_C_sf"/>
</dbReference>
<reference evidence="16 17" key="1">
    <citation type="submission" date="2023-08" db="EMBL/GenBank/DDBJ databases">
        <title>Helicovermis profunda gen. nov., sp. nov., a novel mesophilic, fermentative bacterium within the Bacillota from a deep-sea hydrothermal vent chimney.</title>
        <authorList>
            <person name="Miyazaki U."/>
            <person name="Mizutani D."/>
            <person name="Hashimoto Y."/>
            <person name="Tame A."/>
            <person name="Sawayama S."/>
            <person name="Miyazaki J."/>
            <person name="Takai K."/>
            <person name="Nakagawa S."/>
        </authorList>
    </citation>
    <scope>NUCLEOTIDE SEQUENCE [LARGE SCALE GENOMIC DNA]</scope>
    <source>
        <strain evidence="16 17">S502</strain>
    </source>
</reference>
<dbReference type="SMART" id="SM00387">
    <property type="entry name" value="HATPase_c"/>
    <property type="match status" value="1"/>
</dbReference>
<evidence type="ECO:0000256" key="1">
    <source>
        <dbReference type="ARBA" id="ARBA00000085"/>
    </source>
</evidence>
<keyword evidence="13 14" id="KW-0472">Membrane</keyword>
<dbReference type="GO" id="GO:0005524">
    <property type="term" value="F:ATP binding"/>
    <property type="evidence" value="ECO:0007669"/>
    <property type="project" value="UniProtKB-KW"/>
</dbReference>
<evidence type="ECO:0000256" key="2">
    <source>
        <dbReference type="ARBA" id="ARBA00004651"/>
    </source>
</evidence>
<evidence type="ECO:0000259" key="15">
    <source>
        <dbReference type="PROSITE" id="PS50109"/>
    </source>
</evidence>
<dbReference type="InterPro" id="IPR005467">
    <property type="entry name" value="His_kinase_dom"/>
</dbReference>
<keyword evidence="10" id="KW-0067">ATP-binding</keyword>
<evidence type="ECO:0000256" key="5">
    <source>
        <dbReference type="ARBA" id="ARBA00022553"/>
    </source>
</evidence>
<keyword evidence="12" id="KW-0902">Two-component regulatory system</keyword>
<comment type="catalytic activity">
    <reaction evidence="1">
        <text>ATP + protein L-histidine = ADP + protein N-phospho-L-histidine.</text>
        <dbReference type="EC" id="2.7.13.3"/>
    </reaction>
</comment>
<evidence type="ECO:0000256" key="13">
    <source>
        <dbReference type="ARBA" id="ARBA00023136"/>
    </source>
</evidence>
<evidence type="ECO:0000256" key="3">
    <source>
        <dbReference type="ARBA" id="ARBA00012438"/>
    </source>
</evidence>
<evidence type="ECO:0000256" key="9">
    <source>
        <dbReference type="ARBA" id="ARBA00022777"/>
    </source>
</evidence>
<dbReference type="GO" id="GO:0005886">
    <property type="term" value="C:plasma membrane"/>
    <property type="evidence" value="ECO:0007669"/>
    <property type="project" value="UniProtKB-SubCell"/>
</dbReference>
<dbReference type="PRINTS" id="PR00344">
    <property type="entry name" value="BCTRLSENSOR"/>
</dbReference>
<keyword evidence="5" id="KW-0597">Phosphoprotein</keyword>
<evidence type="ECO:0000256" key="11">
    <source>
        <dbReference type="ARBA" id="ARBA00022989"/>
    </source>
</evidence>
<dbReference type="AlphaFoldDB" id="A0AAU9EJM0"/>
<dbReference type="Pfam" id="PF02518">
    <property type="entry name" value="HATPase_c"/>
    <property type="match status" value="1"/>
</dbReference>
<keyword evidence="8" id="KW-0547">Nucleotide-binding</keyword>
<keyword evidence="6" id="KW-0808">Transferase</keyword>
<evidence type="ECO:0000256" key="14">
    <source>
        <dbReference type="SAM" id="Phobius"/>
    </source>
</evidence>
<gene>
    <name evidence="16" type="ORF">HLPR_21090</name>
</gene>
<dbReference type="SMART" id="SM00388">
    <property type="entry name" value="HisKA"/>
    <property type="match status" value="1"/>
</dbReference>
<dbReference type="Proteomes" id="UP001321786">
    <property type="component" value="Chromosome"/>
</dbReference>
<dbReference type="KEGG" id="hprf:HLPR_21090"/>
<feature type="transmembrane region" description="Helical" evidence="14">
    <location>
        <begin position="20"/>
        <end position="38"/>
    </location>
</feature>
<dbReference type="InterPro" id="IPR003661">
    <property type="entry name" value="HisK_dim/P_dom"/>
</dbReference>
<dbReference type="CDD" id="cd00082">
    <property type="entry name" value="HisKA"/>
    <property type="match status" value="1"/>
</dbReference>
<evidence type="ECO:0000313" key="16">
    <source>
        <dbReference type="EMBL" id="BEP29778.1"/>
    </source>
</evidence>
<dbReference type="CDD" id="cd00075">
    <property type="entry name" value="HATPase"/>
    <property type="match status" value="1"/>
</dbReference>
<dbReference type="EC" id="2.7.13.3" evidence="3"/>
<dbReference type="InterPro" id="IPR003594">
    <property type="entry name" value="HATPase_dom"/>
</dbReference>
<dbReference type="EMBL" id="AP028654">
    <property type="protein sequence ID" value="BEP29778.1"/>
    <property type="molecule type" value="Genomic_DNA"/>
</dbReference>